<sequence>MPGARAGRRMLPSGLSLGRSRLLQTIRARDRACPRPRPPTPQVLYMKVYGNPKYYQALHYGTVTPPDEVTVNYRHGLPLVTLTLPSRKERCQFVVKPMLSTVGSFLQDLQNEDKGIKTVAVTTADGSEIPASTLMDTLLTKDFKLVINKLAYDVQCHKKEKPTEVHMIEMENMKSLVHRLFTVLHLEEFQKKRERHLMAKIDHLKEQLQPLEQVKARIEAQSEAKTSGLLWAGLALLSMQGGALAWLTWWVYSWDIMEPVTFFLTFANSMVFFAYFIITRQNYTYASVRSRQFLQFFHRKSQGQRFDVELYNKLKEDLAEATESLENVRHSLRFRMPGEELSQKTQ</sequence>
<evidence type="ECO:0000256" key="2">
    <source>
        <dbReference type="ARBA" id="ARBA00005653"/>
    </source>
</evidence>
<dbReference type="GO" id="GO:0036444">
    <property type="term" value="P:calcium import into the mitochondrion"/>
    <property type="evidence" value="ECO:0007669"/>
    <property type="project" value="Ensembl"/>
</dbReference>
<dbReference type="Proteomes" id="UP000694547">
    <property type="component" value="Chromosome 6"/>
</dbReference>
<evidence type="ECO:0000256" key="1">
    <source>
        <dbReference type="ARBA" id="ARBA00004141"/>
    </source>
</evidence>
<evidence type="ECO:0000256" key="7">
    <source>
        <dbReference type="ARBA" id="ARBA00022989"/>
    </source>
</evidence>
<keyword evidence="5 10" id="KW-0812">Transmembrane</keyword>
<evidence type="ECO:0000256" key="3">
    <source>
        <dbReference type="ARBA" id="ARBA00022448"/>
    </source>
</evidence>
<comment type="subcellular location">
    <subcellularLocation>
        <location evidence="1">Membrane</location>
        <topology evidence="1">Multi-pass membrane protein</topology>
    </subcellularLocation>
    <subcellularLocation>
        <location evidence="10">Mitochondrion inner membrane</location>
        <topology evidence="10">Multi-pass membrane protein</topology>
    </subcellularLocation>
</comment>
<evidence type="ECO:0000256" key="10">
    <source>
        <dbReference type="RuleBase" id="RU367035"/>
    </source>
</evidence>
<evidence type="ECO:0000256" key="5">
    <source>
        <dbReference type="ARBA" id="ARBA00022692"/>
    </source>
</evidence>
<keyword evidence="8 10" id="KW-0406">Ion transport</keyword>
<dbReference type="PANTHER" id="PTHR13462">
    <property type="entry name" value="CALCIUM UNIPORTER PROTEIN, MITOCHONDRIAL"/>
    <property type="match status" value="1"/>
</dbReference>
<dbReference type="GO" id="GO:0110099">
    <property type="term" value="P:negative regulation of calcium import into the mitochondrion"/>
    <property type="evidence" value="ECO:0007669"/>
    <property type="project" value="Ensembl"/>
</dbReference>
<keyword evidence="13" id="KW-1185">Reference proteome</keyword>
<reference evidence="12" key="3">
    <citation type="submission" date="2025-09" db="UniProtKB">
        <authorList>
            <consortium name="Ensembl"/>
        </authorList>
    </citation>
    <scope>IDENTIFICATION</scope>
</reference>
<evidence type="ECO:0000256" key="6">
    <source>
        <dbReference type="ARBA" id="ARBA00022837"/>
    </source>
</evidence>
<dbReference type="Pfam" id="PF04678">
    <property type="entry name" value="MCU"/>
    <property type="match status" value="1"/>
</dbReference>
<feature type="transmembrane region" description="Helical" evidence="10">
    <location>
        <begin position="261"/>
        <end position="278"/>
    </location>
</feature>
<accession>A0A8C8TCM3</accession>
<keyword evidence="10" id="KW-0999">Mitochondrion inner membrane</keyword>
<dbReference type="InterPro" id="IPR006769">
    <property type="entry name" value="MCU_C"/>
</dbReference>
<comment type="similarity">
    <text evidence="2 10">Belongs to the MCU (TC 1.A.77) family.</text>
</comment>
<name>A0A8C8TCM3_PERMB</name>
<keyword evidence="7 10" id="KW-1133">Transmembrane helix</keyword>
<dbReference type="GO" id="GO:0019855">
    <property type="term" value="F:calcium channel inhibitor activity"/>
    <property type="evidence" value="ECO:0007669"/>
    <property type="project" value="Ensembl"/>
</dbReference>
<dbReference type="Ensembl" id="ENSPEMT00000010197.2">
    <property type="protein sequence ID" value="ENSPEMP00000006087.1"/>
    <property type="gene ID" value="ENSPEMG00000008411.2"/>
</dbReference>
<reference evidence="12" key="2">
    <citation type="submission" date="2025-08" db="UniProtKB">
        <authorList>
            <consortium name="Ensembl"/>
        </authorList>
    </citation>
    <scope>IDENTIFICATION</scope>
</reference>
<evidence type="ECO:0000313" key="12">
    <source>
        <dbReference type="Ensembl" id="ENSPEMP00000006087.1"/>
    </source>
</evidence>
<feature type="transmembrane region" description="Helical" evidence="10">
    <location>
        <begin position="229"/>
        <end position="249"/>
    </location>
</feature>
<evidence type="ECO:0000256" key="8">
    <source>
        <dbReference type="ARBA" id="ARBA00023065"/>
    </source>
</evidence>
<evidence type="ECO:0000256" key="4">
    <source>
        <dbReference type="ARBA" id="ARBA00022568"/>
    </source>
</evidence>
<keyword evidence="3 10" id="KW-0813">Transport</keyword>
<dbReference type="GO" id="GO:0051560">
    <property type="term" value="P:mitochondrial calcium ion homeostasis"/>
    <property type="evidence" value="ECO:0007669"/>
    <property type="project" value="UniProtKB-UniRule"/>
</dbReference>
<dbReference type="AlphaFoldDB" id="A0A8C8TCM3"/>
<keyword evidence="10" id="KW-0496">Mitochondrion</keyword>
<protein>
    <recommendedName>
        <fullName evidence="10">Calcium uniporter regulatory subunit MCUb</fullName>
    </recommendedName>
</protein>
<keyword evidence="4 10" id="KW-0109">Calcium transport</keyword>
<dbReference type="GO" id="GO:0005829">
    <property type="term" value="C:cytosol"/>
    <property type="evidence" value="ECO:0007669"/>
    <property type="project" value="Ensembl"/>
</dbReference>
<dbReference type="GO" id="GO:1990246">
    <property type="term" value="C:uniplex complex"/>
    <property type="evidence" value="ECO:0007669"/>
    <property type="project" value="Ensembl"/>
</dbReference>
<evidence type="ECO:0000259" key="11">
    <source>
        <dbReference type="Pfam" id="PF04678"/>
    </source>
</evidence>
<evidence type="ECO:0000313" key="13">
    <source>
        <dbReference type="Proteomes" id="UP000694547"/>
    </source>
</evidence>
<feature type="domain" description="Calcium uniporter protein C-terminal" evidence="11">
    <location>
        <begin position="112"/>
        <end position="314"/>
    </location>
</feature>
<keyword evidence="6 10" id="KW-0106">Calcium</keyword>
<dbReference type="InterPro" id="IPR039055">
    <property type="entry name" value="MCU_fam"/>
</dbReference>
<organism evidence="12 13">
    <name type="scientific">Peromyscus maniculatus bairdii</name>
    <name type="common">Prairie deer mouse</name>
    <dbReference type="NCBI Taxonomy" id="230844"/>
    <lineage>
        <taxon>Eukaryota</taxon>
        <taxon>Metazoa</taxon>
        <taxon>Chordata</taxon>
        <taxon>Craniata</taxon>
        <taxon>Vertebrata</taxon>
        <taxon>Euteleostomi</taxon>
        <taxon>Mammalia</taxon>
        <taxon>Eutheria</taxon>
        <taxon>Euarchontoglires</taxon>
        <taxon>Glires</taxon>
        <taxon>Rodentia</taxon>
        <taxon>Myomorpha</taxon>
        <taxon>Muroidea</taxon>
        <taxon>Cricetidae</taxon>
        <taxon>Neotominae</taxon>
        <taxon>Peromyscus</taxon>
    </lineage>
</organism>
<dbReference type="PANTHER" id="PTHR13462:SF6">
    <property type="entry name" value="CALCIUM UNIPORTER REGULATORY SUBUNIT MCUB, MITOCHONDRIAL"/>
    <property type="match status" value="1"/>
</dbReference>
<dbReference type="GeneTree" id="ENSGT00940000158059"/>
<keyword evidence="9 10" id="KW-0472">Membrane</keyword>
<reference evidence="12 13" key="1">
    <citation type="submission" date="2018-10" db="EMBL/GenBank/DDBJ databases">
        <title>Improved assembly of the deer mouse Peromyscus maniculatus genome.</title>
        <authorList>
            <person name="Lassance J.-M."/>
            <person name="Hoekstra H.E."/>
        </authorList>
    </citation>
    <scope>NUCLEOTIDE SEQUENCE [LARGE SCALE GENOMIC DNA]</scope>
</reference>
<proteinExistence type="inferred from homology"/>
<evidence type="ECO:0000256" key="9">
    <source>
        <dbReference type="ARBA" id="ARBA00023136"/>
    </source>
</evidence>